<gene>
    <name evidence="1" type="ORF">ACFFNX_52280</name>
</gene>
<dbReference type="EMBL" id="JBHLZP010001318">
    <property type="protein sequence ID" value="MFB9840726.1"/>
    <property type="molecule type" value="Genomic_DNA"/>
</dbReference>
<keyword evidence="2" id="KW-1185">Reference proteome</keyword>
<accession>A0ABV5Z073</accession>
<name>A0ABV5Z073_9ACTN</name>
<sequence>MGEVSAAEAGDLRARGDGLAADAAFNRAAQVLERAAEMFRLRHEQWEEARCLRAAGEVGDPKNGLRE</sequence>
<protein>
    <submittedName>
        <fullName evidence="1">Uncharacterized protein</fullName>
    </submittedName>
</protein>
<proteinExistence type="predicted"/>
<dbReference type="RefSeq" id="WP_378213935.1">
    <property type="nucleotide sequence ID" value="NZ_JBHLZP010001318.1"/>
</dbReference>
<comment type="caution">
    <text evidence="1">The sequence shown here is derived from an EMBL/GenBank/DDBJ whole genome shotgun (WGS) entry which is preliminary data.</text>
</comment>
<dbReference type="Proteomes" id="UP001589627">
    <property type="component" value="Unassembled WGS sequence"/>
</dbReference>
<organism evidence="1 2">
    <name type="scientific">Actinoallomurus acaciae</name>
    <dbReference type="NCBI Taxonomy" id="502577"/>
    <lineage>
        <taxon>Bacteria</taxon>
        <taxon>Bacillati</taxon>
        <taxon>Actinomycetota</taxon>
        <taxon>Actinomycetes</taxon>
        <taxon>Streptosporangiales</taxon>
        <taxon>Thermomonosporaceae</taxon>
        <taxon>Actinoallomurus</taxon>
    </lineage>
</organism>
<feature type="non-terminal residue" evidence="1">
    <location>
        <position position="67"/>
    </location>
</feature>
<evidence type="ECO:0000313" key="2">
    <source>
        <dbReference type="Proteomes" id="UP001589627"/>
    </source>
</evidence>
<evidence type="ECO:0000313" key="1">
    <source>
        <dbReference type="EMBL" id="MFB9840726.1"/>
    </source>
</evidence>
<reference evidence="1 2" key="1">
    <citation type="submission" date="2024-09" db="EMBL/GenBank/DDBJ databases">
        <authorList>
            <person name="Sun Q."/>
            <person name="Mori K."/>
        </authorList>
    </citation>
    <scope>NUCLEOTIDE SEQUENCE [LARGE SCALE GENOMIC DNA]</scope>
    <source>
        <strain evidence="1 2">TBRC 0563</strain>
    </source>
</reference>